<comment type="caution">
    <text evidence="5">The sequence shown here is derived from an EMBL/GenBank/DDBJ whole genome shotgun (WGS) entry which is preliminary data.</text>
</comment>
<dbReference type="EMBL" id="JACNIG010000087">
    <property type="protein sequence ID" value="MBC8430832.1"/>
    <property type="molecule type" value="Genomic_DNA"/>
</dbReference>
<reference evidence="5 6" key="1">
    <citation type="submission" date="2020-08" db="EMBL/GenBank/DDBJ databases">
        <title>Bridging the membrane lipid divide: bacteria of the FCB group superphylum have the potential to synthesize archaeal ether lipids.</title>
        <authorList>
            <person name="Villanueva L."/>
            <person name="Von Meijenfeldt F.A.B."/>
            <person name="Westbye A.B."/>
            <person name="Yadav S."/>
            <person name="Hopmans E.C."/>
            <person name="Dutilh B.E."/>
            <person name="Sinninghe Damste J.S."/>
        </authorList>
    </citation>
    <scope>NUCLEOTIDE SEQUENCE [LARGE SCALE GENOMIC DNA]</scope>
    <source>
        <strain evidence="5">NIOZ-UU17</strain>
    </source>
</reference>
<dbReference type="PROSITE" id="PS50970">
    <property type="entry name" value="HCY"/>
    <property type="match status" value="1"/>
</dbReference>
<dbReference type="GO" id="GO:0008168">
    <property type="term" value="F:methyltransferase activity"/>
    <property type="evidence" value="ECO:0007669"/>
    <property type="project" value="UniProtKB-UniRule"/>
</dbReference>
<dbReference type="Pfam" id="PF02574">
    <property type="entry name" value="S-methyl_trans"/>
    <property type="match status" value="1"/>
</dbReference>
<dbReference type="PANTHER" id="PTHR11103">
    <property type="entry name" value="SLR1189 PROTEIN"/>
    <property type="match status" value="1"/>
</dbReference>
<dbReference type="Gene3D" id="3.20.20.330">
    <property type="entry name" value="Homocysteine-binding-like domain"/>
    <property type="match status" value="1"/>
</dbReference>
<dbReference type="AlphaFoldDB" id="A0A8J6P0U8"/>
<keyword evidence="1 3" id="KW-0489">Methyltransferase</keyword>
<dbReference type="GO" id="GO:0046872">
    <property type="term" value="F:metal ion binding"/>
    <property type="evidence" value="ECO:0007669"/>
    <property type="project" value="UniProtKB-KW"/>
</dbReference>
<proteinExistence type="predicted"/>
<evidence type="ECO:0000256" key="3">
    <source>
        <dbReference type="PROSITE-ProRule" id="PRU00333"/>
    </source>
</evidence>
<keyword evidence="2 3" id="KW-0808">Transferase</keyword>
<evidence type="ECO:0000313" key="6">
    <source>
        <dbReference type="Proteomes" id="UP000605201"/>
    </source>
</evidence>
<feature type="binding site" evidence="3">
    <location>
        <position position="288"/>
    </location>
    <ligand>
        <name>Zn(2+)</name>
        <dbReference type="ChEBI" id="CHEBI:29105"/>
    </ligand>
</feature>
<evidence type="ECO:0000256" key="1">
    <source>
        <dbReference type="ARBA" id="ARBA00022603"/>
    </source>
</evidence>
<feature type="domain" description="Hcy-binding" evidence="4">
    <location>
        <begin position="1"/>
        <end position="303"/>
    </location>
</feature>
<dbReference type="GO" id="GO:0032259">
    <property type="term" value="P:methylation"/>
    <property type="evidence" value="ECO:0007669"/>
    <property type="project" value="UniProtKB-KW"/>
</dbReference>
<feature type="binding site" evidence="3">
    <location>
        <position position="289"/>
    </location>
    <ligand>
        <name>Zn(2+)</name>
        <dbReference type="ChEBI" id="CHEBI:29105"/>
    </ligand>
</feature>
<accession>A0A8J6P0U8</accession>
<keyword evidence="3" id="KW-0479">Metal-binding</keyword>
<dbReference type="SUPFAM" id="SSF82282">
    <property type="entry name" value="Homocysteine S-methyltransferase"/>
    <property type="match status" value="1"/>
</dbReference>
<protein>
    <submittedName>
        <fullName evidence="5">Homocysteine S-methyltransferase family protein</fullName>
    </submittedName>
</protein>
<dbReference type="InterPro" id="IPR003726">
    <property type="entry name" value="HCY_dom"/>
</dbReference>
<keyword evidence="3" id="KW-0862">Zinc</keyword>
<dbReference type="Proteomes" id="UP000605201">
    <property type="component" value="Unassembled WGS sequence"/>
</dbReference>
<dbReference type="InterPro" id="IPR036589">
    <property type="entry name" value="HCY_dom_sf"/>
</dbReference>
<sequence>MDIQKILDDHDFILTEAAVIESLRRSGDVNLHPRLENALLIYEEAGKRALSNLYQDFINVARKGGVPITICTPTWRANQERISTAHITNDVNGDAVKFLKHLKDRWGSWAANIFIGGLVGCRNDCYKPDEGLAKNDAKAFHFWQIHQLAKAGVDFLIGATLPALPEATGIALTMAEANIPYIISFVINREGRILDGNSLEHSSREIDAVCSRPPLGYMINCAYPSFLNAHKQPQLVLSRLIGFQANASSLDHSKLDGAGTLQTDDISDWGNLMIELNKKFGVKILGGCCGTNYEHLQYIVQNVQNINSAQMRGADT</sequence>
<evidence type="ECO:0000313" key="5">
    <source>
        <dbReference type="EMBL" id="MBC8430832.1"/>
    </source>
</evidence>
<organism evidence="5 6">
    <name type="scientific">Candidatus Desulfatibia vada</name>
    <dbReference type="NCBI Taxonomy" id="2841696"/>
    <lineage>
        <taxon>Bacteria</taxon>
        <taxon>Pseudomonadati</taxon>
        <taxon>Thermodesulfobacteriota</taxon>
        <taxon>Desulfobacteria</taxon>
        <taxon>Desulfobacterales</taxon>
        <taxon>Desulfobacterales incertae sedis</taxon>
        <taxon>Candidatus Desulfatibia</taxon>
    </lineage>
</organism>
<evidence type="ECO:0000259" key="4">
    <source>
        <dbReference type="PROSITE" id="PS50970"/>
    </source>
</evidence>
<gene>
    <name evidence="5" type="ORF">H8D96_02825</name>
</gene>
<dbReference type="PANTHER" id="PTHR11103:SF18">
    <property type="entry name" value="SLR1189 PROTEIN"/>
    <property type="match status" value="1"/>
</dbReference>
<evidence type="ECO:0000256" key="2">
    <source>
        <dbReference type="ARBA" id="ARBA00022679"/>
    </source>
</evidence>
<name>A0A8J6P0U8_9BACT</name>
<feature type="binding site" evidence="3">
    <location>
        <position position="221"/>
    </location>
    <ligand>
        <name>Zn(2+)</name>
        <dbReference type="ChEBI" id="CHEBI:29105"/>
    </ligand>
</feature>
<comment type="cofactor">
    <cofactor evidence="3">
        <name>Zn(2+)</name>
        <dbReference type="ChEBI" id="CHEBI:29105"/>
    </cofactor>
</comment>